<dbReference type="EMBL" id="JANEWF010000002">
    <property type="protein sequence ID" value="MDA8482180.1"/>
    <property type="molecule type" value="Genomic_DNA"/>
</dbReference>
<name>A0ABT4Y022_METRE</name>
<feature type="transmembrane region" description="Helical" evidence="1">
    <location>
        <begin position="36"/>
        <end position="57"/>
    </location>
</feature>
<keyword evidence="1" id="KW-0472">Membrane</keyword>
<dbReference type="Proteomes" id="UP001211689">
    <property type="component" value="Unassembled WGS sequence"/>
</dbReference>
<reference evidence="2 3" key="1">
    <citation type="submission" date="2022-07" db="EMBL/GenBank/DDBJ databases">
        <title>Genome Analysis of Selected Gammaproteobacteria from Nigerian Food snails.</title>
        <authorList>
            <person name="Okafor A.C."/>
        </authorList>
    </citation>
    <scope>NUCLEOTIDE SEQUENCE [LARGE SCALE GENOMIC DNA]</scope>
    <source>
        <strain evidence="2 3">Awg 2</strain>
    </source>
</reference>
<comment type="caution">
    <text evidence="2">The sequence shown here is derived from an EMBL/GenBank/DDBJ whole genome shotgun (WGS) entry which is preliminary data.</text>
</comment>
<evidence type="ECO:0000313" key="3">
    <source>
        <dbReference type="Proteomes" id="UP001211689"/>
    </source>
</evidence>
<evidence type="ECO:0000256" key="1">
    <source>
        <dbReference type="SAM" id="Phobius"/>
    </source>
</evidence>
<keyword evidence="3" id="KW-1185">Reference proteome</keyword>
<organism evidence="2 3">
    <name type="scientific">Metapseudomonas resinovorans</name>
    <name type="common">Pseudomonas resinovorans</name>
    <dbReference type="NCBI Taxonomy" id="53412"/>
    <lineage>
        <taxon>Bacteria</taxon>
        <taxon>Pseudomonadati</taxon>
        <taxon>Pseudomonadota</taxon>
        <taxon>Gammaproteobacteria</taxon>
        <taxon>Pseudomonadales</taxon>
        <taxon>Pseudomonadaceae</taxon>
        <taxon>Metapseudomonas</taxon>
    </lineage>
</organism>
<dbReference type="RefSeq" id="WP_271470055.1">
    <property type="nucleotide sequence ID" value="NZ_JANEWF010000002.1"/>
</dbReference>
<gene>
    <name evidence="2" type="ORF">NNO07_03805</name>
</gene>
<keyword evidence="1" id="KW-1133">Transmembrane helix</keyword>
<evidence type="ECO:0000313" key="2">
    <source>
        <dbReference type="EMBL" id="MDA8482180.1"/>
    </source>
</evidence>
<evidence type="ECO:0008006" key="4">
    <source>
        <dbReference type="Google" id="ProtNLM"/>
    </source>
</evidence>
<proteinExistence type="predicted"/>
<protein>
    <recommendedName>
        <fullName evidence="4">DUF2637 domain-containing protein</fullName>
    </recommendedName>
</protein>
<sequence>MQYITALSDGILALACLASAFALVRAGKAFADDEWPTWFCALPPADPLMAWLLLHLYGTKPNANKVKAL</sequence>
<accession>A0ABT4Y022</accession>
<keyword evidence="1" id="KW-0812">Transmembrane</keyword>